<protein>
    <submittedName>
        <fullName evidence="4">DUF4129 domain-containing protein</fullName>
    </submittedName>
</protein>
<reference evidence="4 5" key="1">
    <citation type="submission" date="2020-06" db="EMBL/GenBank/DDBJ databases">
        <title>Schlegella sp. ID0723 isolated from air conditioner.</title>
        <authorList>
            <person name="Kim D.Y."/>
            <person name="Kim D.-U."/>
        </authorList>
    </citation>
    <scope>NUCLEOTIDE SEQUENCE [LARGE SCALE GENOMIC DNA]</scope>
    <source>
        <strain evidence="4 5">ID0723</strain>
    </source>
</reference>
<evidence type="ECO:0000313" key="4">
    <source>
        <dbReference type="EMBL" id="NUZ05426.1"/>
    </source>
</evidence>
<name>A0A7Y6NLQ4_9BURK</name>
<keyword evidence="5" id="KW-1185">Reference proteome</keyword>
<feature type="domain" description="Protein-glutamine gamma-glutamyltransferase-like C-terminal" evidence="3">
    <location>
        <begin position="170"/>
        <end position="236"/>
    </location>
</feature>
<evidence type="ECO:0000256" key="2">
    <source>
        <dbReference type="SAM" id="SignalP"/>
    </source>
</evidence>
<accession>A0A7Y6NLQ4</accession>
<feature type="chain" id="PRO_5030663959" evidence="2">
    <location>
        <begin position="33"/>
        <end position="245"/>
    </location>
</feature>
<organism evidence="4 5">
    <name type="scientific">Piscinibacter koreensis</name>
    <dbReference type="NCBI Taxonomy" id="2742824"/>
    <lineage>
        <taxon>Bacteria</taxon>
        <taxon>Pseudomonadati</taxon>
        <taxon>Pseudomonadota</taxon>
        <taxon>Betaproteobacteria</taxon>
        <taxon>Burkholderiales</taxon>
        <taxon>Sphaerotilaceae</taxon>
        <taxon>Piscinibacter</taxon>
    </lineage>
</organism>
<comment type="caution">
    <text evidence="4">The sequence shown here is derived from an EMBL/GenBank/DDBJ whole genome shotgun (WGS) entry which is preliminary data.</text>
</comment>
<sequence>MHSPPRARRAAHAATVCALATALAWPASLLHAGERVTAVQVAEAASALRADPLLGGTRNEPTWRLRRGGSDPGANDAASTLGWVAKLAGWLAEGGRALAWIIGAALAAMLLVTARRWMQVRGAAAGEQALGIPSHVRDLDIRPDSLPADIGAAARRHWQAGERRAALSLLYRGALSRLVHRHGVAIGAAATEGECVQAARATVAGDTAAYVARLVAAWQFAVYGGHEPGDAAVLAICDEFEARLG</sequence>
<keyword evidence="1" id="KW-0472">Membrane</keyword>
<dbReference type="RefSeq" id="WP_176067260.1">
    <property type="nucleotide sequence ID" value="NZ_JABWMJ010000002.1"/>
</dbReference>
<feature type="transmembrane region" description="Helical" evidence="1">
    <location>
        <begin position="97"/>
        <end position="114"/>
    </location>
</feature>
<dbReference type="Pfam" id="PF13559">
    <property type="entry name" value="DUF4129"/>
    <property type="match status" value="1"/>
</dbReference>
<keyword evidence="2" id="KW-0732">Signal</keyword>
<keyword evidence="1" id="KW-0812">Transmembrane</keyword>
<evidence type="ECO:0000313" key="5">
    <source>
        <dbReference type="Proteomes" id="UP000529637"/>
    </source>
</evidence>
<dbReference type="InterPro" id="IPR025403">
    <property type="entry name" value="TgpA-like_C"/>
</dbReference>
<proteinExistence type="predicted"/>
<dbReference type="Proteomes" id="UP000529637">
    <property type="component" value="Unassembled WGS sequence"/>
</dbReference>
<dbReference type="EMBL" id="JABWMJ010000002">
    <property type="protein sequence ID" value="NUZ05426.1"/>
    <property type="molecule type" value="Genomic_DNA"/>
</dbReference>
<evidence type="ECO:0000259" key="3">
    <source>
        <dbReference type="Pfam" id="PF13559"/>
    </source>
</evidence>
<keyword evidence="1" id="KW-1133">Transmembrane helix</keyword>
<evidence type="ECO:0000256" key="1">
    <source>
        <dbReference type="SAM" id="Phobius"/>
    </source>
</evidence>
<feature type="signal peptide" evidence="2">
    <location>
        <begin position="1"/>
        <end position="32"/>
    </location>
</feature>
<dbReference type="AlphaFoldDB" id="A0A7Y6NLQ4"/>
<gene>
    <name evidence="4" type="ORF">HQN59_06580</name>
</gene>